<keyword evidence="4" id="KW-0028">Amino-acid biosynthesis</keyword>
<dbReference type="EMBL" id="WVUK01000064">
    <property type="protein sequence ID" value="KAF7489682.1"/>
    <property type="molecule type" value="Genomic_DNA"/>
</dbReference>
<evidence type="ECO:0000256" key="3">
    <source>
        <dbReference type="ARBA" id="ARBA00012855"/>
    </source>
</evidence>
<dbReference type="GO" id="GO:0055129">
    <property type="term" value="P:L-proline biosynthetic process"/>
    <property type="evidence" value="ECO:0007669"/>
    <property type="project" value="UniProtKB-UniPathway"/>
</dbReference>
<evidence type="ECO:0000259" key="12">
    <source>
        <dbReference type="Pfam" id="PF03807"/>
    </source>
</evidence>
<comment type="similarity">
    <text evidence="2">Belongs to the pyrroline-5-carboxylate reductase family.</text>
</comment>
<sequence>MSSPKRSSKRIATSDTARIGFIGAGRLATAIINGLVAYGKIDPKRIFVAAPSVSNSENLKLTHKGLRTTKRNIDIFGRFDCDIVFLCITPNVIRNLYKMGGTKPAALTTNYIPNMRHPVYVLSMIFGFNLNQLKECLLNPENPNRYMVKFHRCVMSCTAAYAIGYCWIDVEPDSPQLPDLVRKIINLIAKIEYLPENQMDAACSIVGAGLSFCYYFINAMSDGALKIGLPRSTSIKFTAKVASVAAETLLETGKNANQLKDEASSPSGGAIYGISVLDKAEVASGICGAVEAAFKRAQTLATLGIQD</sequence>
<evidence type="ECO:0000256" key="7">
    <source>
        <dbReference type="ARBA" id="ARBA00038523"/>
    </source>
</evidence>
<evidence type="ECO:0000313" key="15">
    <source>
        <dbReference type="EnsemblMetazoa" id="KAF7489682.1"/>
    </source>
</evidence>
<evidence type="ECO:0000256" key="9">
    <source>
        <dbReference type="ARBA" id="ARBA00042532"/>
    </source>
</evidence>
<organism evidence="14">
    <name type="scientific">Sarcoptes scabiei</name>
    <name type="common">Itch mite</name>
    <name type="synonym">Acarus scabiei</name>
    <dbReference type="NCBI Taxonomy" id="52283"/>
    <lineage>
        <taxon>Eukaryota</taxon>
        <taxon>Metazoa</taxon>
        <taxon>Ecdysozoa</taxon>
        <taxon>Arthropoda</taxon>
        <taxon>Chelicerata</taxon>
        <taxon>Arachnida</taxon>
        <taxon>Acari</taxon>
        <taxon>Acariformes</taxon>
        <taxon>Sarcoptiformes</taxon>
        <taxon>Astigmata</taxon>
        <taxon>Psoroptidia</taxon>
        <taxon>Sarcoptoidea</taxon>
        <taxon>Sarcoptidae</taxon>
        <taxon>Sarcoptinae</taxon>
        <taxon>Sarcoptes</taxon>
    </lineage>
</organism>
<dbReference type="InterPro" id="IPR028939">
    <property type="entry name" value="P5C_Rdtase_cat_N"/>
</dbReference>
<feature type="binding site" evidence="11">
    <location>
        <begin position="22"/>
        <end position="27"/>
    </location>
    <ligand>
        <name>NADP(+)</name>
        <dbReference type="ChEBI" id="CHEBI:58349"/>
    </ligand>
</feature>
<reference evidence="15" key="3">
    <citation type="submission" date="2022-06" db="UniProtKB">
        <authorList>
            <consortium name="EnsemblMetazoa"/>
        </authorList>
    </citation>
    <scope>IDENTIFICATION</scope>
</reference>
<dbReference type="EC" id="1.5.1.2" evidence="3"/>
<evidence type="ECO:0000256" key="2">
    <source>
        <dbReference type="ARBA" id="ARBA00005525"/>
    </source>
</evidence>
<dbReference type="PANTHER" id="PTHR11645:SF0">
    <property type="entry name" value="PYRROLINE-5-CARBOXYLATE REDUCTASE 3"/>
    <property type="match status" value="1"/>
</dbReference>
<comment type="pathway">
    <text evidence="1">Amino-acid biosynthesis; L-proline biosynthesis; L-proline from L-glutamate 5-semialdehyde: step 1/1.</text>
</comment>
<reference evidence="16" key="1">
    <citation type="journal article" date="2020" name="PLoS Negl. Trop. Dis.">
        <title>High-quality nuclear genome for Sarcoptes scabiei-A critical resource for a neglected parasite.</title>
        <authorList>
            <person name="Korhonen P.K."/>
            <person name="Gasser R.B."/>
            <person name="Ma G."/>
            <person name="Wang T."/>
            <person name="Stroehlein A.J."/>
            <person name="Young N.D."/>
            <person name="Ang C.S."/>
            <person name="Fernando D.D."/>
            <person name="Lu H.C."/>
            <person name="Taylor S."/>
            <person name="Reynolds S.L."/>
            <person name="Mofiz E."/>
            <person name="Najaraj S.H."/>
            <person name="Gowda H."/>
            <person name="Madugundu A."/>
            <person name="Renuse S."/>
            <person name="Holt D."/>
            <person name="Pandey A."/>
            <person name="Papenfuss A.T."/>
            <person name="Fischer K."/>
        </authorList>
    </citation>
    <scope>NUCLEOTIDE SEQUENCE [LARGE SCALE GENOMIC DNA]</scope>
</reference>
<protein>
    <recommendedName>
        <fullName evidence="8">Pyrroline-5-carboxylate reductase 3</fullName>
        <ecNumber evidence="3">1.5.1.2</ecNumber>
    </recommendedName>
    <alternativeName>
        <fullName evidence="9">Pyrroline-5-carboxylate reductase-like protein</fullName>
    </alternativeName>
</protein>
<dbReference type="AlphaFoldDB" id="A0A834R5Y9"/>
<proteinExistence type="inferred from homology"/>
<dbReference type="PANTHER" id="PTHR11645">
    <property type="entry name" value="PYRROLINE-5-CARBOXYLATE REDUCTASE"/>
    <property type="match status" value="1"/>
</dbReference>
<gene>
    <name evidence="14" type="ORF">SSS_2499</name>
</gene>
<dbReference type="Gene3D" id="1.10.3730.10">
    <property type="entry name" value="ProC C-terminal domain-like"/>
    <property type="match status" value="1"/>
</dbReference>
<dbReference type="Pfam" id="PF14748">
    <property type="entry name" value="P5CR_dimer"/>
    <property type="match status" value="1"/>
</dbReference>
<dbReference type="InterPro" id="IPR000304">
    <property type="entry name" value="Pyrroline-COOH_reductase"/>
</dbReference>
<keyword evidence="5 11" id="KW-0521">NADP</keyword>
<evidence type="ECO:0000256" key="10">
    <source>
        <dbReference type="ARBA" id="ARBA00049975"/>
    </source>
</evidence>
<dbReference type="Pfam" id="PF03807">
    <property type="entry name" value="F420_oxidored"/>
    <property type="match status" value="1"/>
</dbReference>
<evidence type="ECO:0000256" key="1">
    <source>
        <dbReference type="ARBA" id="ARBA00005205"/>
    </source>
</evidence>
<dbReference type="SUPFAM" id="SSF51735">
    <property type="entry name" value="NAD(P)-binding Rossmann-fold domains"/>
    <property type="match status" value="1"/>
</dbReference>
<dbReference type="InterPro" id="IPR036291">
    <property type="entry name" value="NAD(P)-bd_dom_sf"/>
</dbReference>
<dbReference type="GO" id="GO:0004735">
    <property type="term" value="F:pyrroline-5-carboxylate reductase activity"/>
    <property type="evidence" value="ECO:0007669"/>
    <property type="project" value="UniProtKB-EC"/>
</dbReference>
<keyword evidence="6" id="KW-0560">Oxidoreductase</keyword>
<feature type="binding site" evidence="11">
    <location>
        <position position="72"/>
    </location>
    <ligand>
        <name>NADPH</name>
        <dbReference type="ChEBI" id="CHEBI:57783"/>
    </ligand>
</feature>
<evidence type="ECO:0000256" key="4">
    <source>
        <dbReference type="ARBA" id="ARBA00022650"/>
    </source>
</evidence>
<feature type="domain" description="Pyrroline-5-carboxylate reductase dimerisation" evidence="13">
    <location>
        <begin position="196"/>
        <end position="300"/>
    </location>
</feature>
<feature type="domain" description="Pyrroline-5-carboxylate reductase catalytic N-terminal" evidence="12">
    <location>
        <begin position="18"/>
        <end position="98"/>
    </location>
</feature>
<dbReference type="UniPathway" id="UPA00098">
    <property type="reaction ID" value="UER00361"/>
</dbReference>
<dbReference type="OMA" id="VKFHRCV"/>
<dbReference type="SUPFAM" id="SSF48179">
    <property type="entry name" value="6-phosphogluconate dehydrogenase C-terminal domain-like"/>
    <property type="match status" value="1"/>
</dbReference>
<dbReference type="HAMAP" id="MF_01925">
    <property type="entry name" value="P5C_reductase"/>
    <property type="match status" value="1"/>
</dbReference>
<dbReference type="InterPro" id="IPR029036">
    <property type="entry name" value="P5CR_dimer"/>
</dbReference>
<name>A0A834R5Y9_SARSC</name>
<accession>A0A834R5Y9</accession>
<reference evidence="14" key="2">
    <citation type="submission" date="2020-01" db="EMBL/GenBank/DDBJ databases">
        <authorList>
            <person name="Korhonen P.K.K."/>
            <person name="Guangxu M.G."/>
            <person name="Wang T.W."/>
            <person name="Stroehlein A.J.S."/>
            <person name="Young N.D."/>
            <person name="Ang C.-S.A."/>
            <person name="Fernando D.W.F."/>
            <person name="Lu H.L."/>
            <person name="Taylor S.T."/>
            <person name="Ehtesham M.E.M."/>
            <person name="Najaraj S.H.N."/>
            <person name="Harsha G.H.G."/>
            <person name="Madugundu A.M."/>
            <person name="Renuse S.R."/>
            <person name="Holt D.H."/>
            <person name="Pandey A.P."/>
            <person name="Papenfuss A.P."/>
            <person name="Gasser R.B.G."/>
            <person name="Fischer K.F."/>
        </authorList>
    </citation>
    <scope>NUCLEOTIDE SEQUENCE</scope>
    <source>
        <strain evidence="14">SSS_KF_BRIS2020</strain>
    </source>
</reference>
<keyword evidence="16" id="KW-1185">Reference proteome</keyword>
<evidence type="ECO:0000256" key="8">
    <source>
        <dbReference type="ARBA" id="ARBA00039786"/>
    </source>
</evidence>
<dbReference type="PIRSF" id="PIRSF000193">
    <property type="entry name" value="Pyrrol-5-carb_rd"/>
    <property type="match status" value="1"/>
</dbReference>
<dbReference type="Proteomes" id="UP000070412">
    <property type="component" value="Unassembled WGS sequence"/>
</dbReference>
<comment type="subunit">
    <text evidence="7">Homodecamer; composed of 5 homodimers.</text>
</comment>
<evidence type="ECO:0000256" key="11">
    <source>
        <dbReference type="PIRSR" id="PIRSR000193-1"/>
    </source>
</evidence>
<evidence type="ECO:0000256" key="5">
    <source>
        <dbReference type="ARBA" id="ARBA00022857"/>
    </source>
</evidence>
<evidence type="ECO:0000313" key="16">
    <source>
        <dbReference type="Proteomes" id="UP000070412"/>
    </source>
</evidence>
<dbReference type="OrthoDB" id="10263291at2759"/>
<dbReference type="EnsemblMetazoa" id="SSS_2499s_mrna">
    <property type="protein sequence ID" value="KAF7489682.1"/>
    <property type="gene ID" value="SSS_2499"/>
</dbReference>
<keyword evidence="4" id="KW-0641">Proline biosynthesis</keyword>
<dbReference type="InterPro" id="IPR008927">
    <property type="entry name" value="6-PGluconate_DH-like_C_sf"/>
</dbReference>
<evidence type="ECO:0000256" key="6">
    <source>
        <dbReference type="ARBA" id="ARBA00023002"/>
    </source>
</evidence>
<comment type="function">
    <text evidence="10">Oxidoreductase that catalyzes the last step in proline biosynthesis, which corresponds to the reduction of pyrroline-5-carboxylate (P5C) to L-proline using NAD(P)H. Proline is synthesized from either glutamate or ornithine; both are converted to P5C, and then to proline via pyrroline-5-carboxylate reductases (PYCRs). PYCR3 is exclusively linked to the biosynthesis of proline from ornithine.</text>
</comment>
<dbReference type="Gene3D" id="3.40.50.720">
    <property type="entry name" value="NAD(P)-binding Rossmann-like Domain"/>
    <property type="match status" value="1"/>
</dbReference>
<evidence type="ECO:0000313" key="14">
    <source>
        <dbReference type="EMBL" id="KAF7489682.1"/>
    </source>
</evidence>
<evidence type="ECO:0000259" key="13">
    <source>
        <dbReference type="Pfam" id="PF14748"/>
    </source>
</evidence>